<feature type="region of interest" description="Disordered" evidence="1">
    <location>
        <begin position="41"/>
        <end position="63"/>
    </location>
</feature>
<dbReference type="Proteomes" id="UP000179937">
    <property type="component" value="Unassembled WGS sequence"/>
</dbReference>
<reference evidence="2 4" key="1">
    <citation type="submission" date="2016-05" db="EMBL/GenBank/DDBJ databases">
        <title>The evolution of Acinetobacter baumannii in vivo.</title>
        <authorList>
            <person name="Hua X."/>
            <person name="Yu Y."/>
        </authorList>
    </citation>
    <scope>NUCLEOTIDE SEQUENCE [LARGE SCALE GENOMIC DNA]</scope>
    <source>
        <strain evidence="2 4">XH647</strain>
    </source>
</reference>
<dbReference type="Proteomes" id="UP000194699">
    <property type="component" value="Unassembled WGS sequence"/>
</dbReference>
<proteinExistence type="predicted"/>
<dbReference type="EMBL" id="LYKI01000009">
    <property type="protein sequence ID" value="OIG74069.1"/>
    <property type="molecule type" value="Genomic_DNA"/>
</dbReference>
<evidence type="ECO:0000256" key="1">
    <source>
        <dbReference type="SAM" id="MobiDB-lite"/>
    </source>
</evidence>
<gene>
    <name evidence="2" type="ORF">A7M90_16115</name>
    <name evidence="3" type="ORF">B9X95_02250</name>
</gene>
<dbReference type="AlphaFoldDB" id="A0A1S2G0Q4"/>
<dbReference type="RefSeq" id="WP_025464595.1">
    <property type="nucleotide sequence ID" value="NZ_AP022239.1"/>
</dbReference>
<protein>
    <submittedName>
        <fullName evidence="2">Uncharacterized protein</fullName>
    </submittedName>
</protein>
<evidence type="ECO:0000313" key="3">
    <source>
        <dbReference type="EMBL" id="OTM93210.1"/>
    </source>
</evidence>
<comment type="caution">
    <text evidence="2">The sequence shown here is derived from an EMBL/GenBank/DDBJ whole genome shotgun (WGS) entry which is preliminary data.</text>
</comment>
<organism evidence="2 4">
    <name type="scientific">Acinetobacter baumannii</name>
    <dbReference type="NCBI Taxonomy" id="470"/>
    <lineage>
        <taxon>Bacteria</taxon>
        <taxon>Pseudomonadati</taxon>
        <taxon>Pseudomonadota</taxon>
        <taxon>Gammaproteobacteria</taxon>
        <taxon>Moraxellales</taxon>
        <taxon>Moraxellaceae</taxon>
        <taxon>Acinetobacter</taxon>
        <taxon>Acinetobacter calcoaceticus/baumannii complex</taxon>
    </lineage>
</organism>
<name>A0A1S2G0Q4_ACIBA</name>
<accession>A0A1S2G0Q4</accession>
<dbReference type="EMBL" id="NGEL01000020">
    <property type="protein sequence ID" value="OTM93210.1"/>
    <property type="molecule type" value="Genomic_DNA"/>
</dbReference>
<reference evidence="3 5" key="2">
    <citation type="submission" date="2017-05" db="EMBL/GenBank/DDBJ databases">
        <authorList>
            <person name="Song R."/>
            <person name="Chenine A.L."/>
            <person name="Ruprecht R.M."/>
        </authorList>
    </citation>
    <scope>NUCLEOTIDE SEQUENCE [LARGE SCALE GENOMIC DNA]</scope>
    <source>
        <strain evidence="3 5">PR350</strain>
    </source>
</reference>
<evidence type="ECO:0000313" key="5">
    <source>
        <dbReference type="Proteomes" id="UP000194699"/>
    </source>
</evidence>
<evidence type="ECO:0000313" key="2">
    <source>
        <dbReference type="EMBL" id="OIG74069.1"/>
    </source>
</evidence>
<evidence type="ECO:0000313" key="4">
    <source>
        <dbReference type="Proteomes" id="UP000179937"/>
    </source>
</evidence>
<sequence>MADAIASNASNLALDANAMATYFYPDGSPRKVGETMTNKAYARTGESSPSNHLYLPFQESYLE</sequence>